<dbReference type="STRING" id="561720.SAMN06275492_11721"/>
<accession>A0A1X7JV08</accession>
<organism evidence="9 10">
    <name type="scientific">Dethiosulfovibrio salsuginis</name>
    <dbReference type="NCBI Taxonomy" id="561720"/>
    <lineage>
        <taxon>Bacteria</taxon>
        <taxon>Thermotogati</taxon>
        <taxon>Synergistota</taxon>
        <taxon>Synergistia</taxon>
        <taxon>Synergistales</taxon>
        <taxon>Dethiosulfovibrionaceae</taxon>
        <taxon>Dethiosulfovibrio</taxon>
    </lineage>
</organism>
<evidence type="ECO:0000256" key="5">
    <source>
        <dbReference type="ARBA" id="ARBA00022692"/>
    </source>
</evidence>
<sequence length="328" mass="35254">MGDFFKKSEFYLTLVLFVMMAIFSIGSEEFFSLENLFDLLLSYSFVGIMAVGLLVVLISGGIDISFTATATVAQYSMALVIMDHGGGWITAFVVASAVGIALGWINGFLVHHLKVSAIIITIATLNVFYGLLVFVTKGRWLYSFPDWFGDGITLFSFGPDDIYSLSLPVAALLVSVTLTWILLNLTVTGRRIYAMGGNPDGARRMGFNLFRLRTFVYCYMGLMAGIGATVQAQLLQTVAPNSIVGREMEVLAAVVLGGASLSGGEGSVMGAVLGVAIIGILQNGLTLLGVSSYWHKVAIGLVILLSVAMTAWNRRREDMKGAEIDVLP</sequence>
<feature type="transmembrane region" description="Helical" evidence="8">
    <location>
        <begin position="39"/>
        <end position="57"/>
    </location>
</feature>
<dbReference type="OrthoDB" id="9813906at2"/>
<dbReference type="GO" id="GO:0005886">
    <property type="term" value="C:plasma membrane"/>
    <property type="evidence" value="ECO:0007669"/>
    <property type="project" value="UniProtKB-SubCell"/>
</dbReference>
<evidence type="ECO:0000313" key="10">
    <source>
        <dbReference type="Proteomes" id="UP000193355"/>
    </source>
</evidence>
<feature type="transmembrane region" description="Helical" evidence="8">
    <location>
        <begin position="162"/>
        <end position="183"/>
    </location>
</feature>
<evidence type="ECO:0000256" key="2">
    <source>
        <dbReference type="ARBA" id="ARBA00022448"/>
    </source>
</evidence>
<protein>
    <submittedName>
        <fullName evidence="9">Monosaccharide ABC transporter membrane protein, CUT2 family</fullName>
    </submittedName>
</protein>
<keyword evidence="6 8" id="KW-1133">Transmembrane helix</keyword>
<evidence type="ECO:0000256" key="1">
    <source>
        <dbReference type="ARBA" id="ARBA00004651"/>
    </source>
</evidence>
<dbReference type="AlphaFoldDB" id="A0A1X7JV08"/>
<evidence type="ECO:0000313" key="9">
    <source>
        <dbReference type="EMBL" id="SMG32282.1"/>
    </source>
</evidence>
<dbReference type="PANTHER" id="PTHR32196">
    <property type="entry name" value="ABC TRANSPORTER PERMEASE PROTEIN YPHD-RELATED-RELATED"/>
    <property type="match status" value="1"/>
</dbReference>
<keyword evidence="10" id="KW-1185">Reference proteome</keyword>
<feature type="transmembrane region" description="Helical" evidence="8">
    <location>
        <begin position="293"/>
        <end position="312"/>
    </location>
</feature>
<dbReference type="Pfam" id="PF02653">
    <property type="entry name" value="BPD_transp_2"/>
    <property type="match status" value="1"/>
</dbReference>
<dbReference type="RefSeq" id="WP_085544739.1">
    <property type="nucleotide sequence ID" value="NZ_FXBB01000017.1"/>
</dbReference>
<reference evidence="10" key="1">
    <citation type="submission" date="2017-04" db="EMBL/GenBank/DDBJ databases">
        <authorList>
            <person name="Varghese N."/>
            <person name="Submissions S."/>
        </authorList>
    </citation>
    <scope>NUCLEOTIDE SEQUENCE [LARGE SCALE GENOMIC DNA]</scope>
    <source>
        <strain evidence="10">USBA 82</strain>
    </source>
</reference>
<dbReference type="InterPro" id="IPR001851">
    <property type="entry name" value="ABC_transp_permease"/>
</dbReference>
<feature type="transmembrane region" description="Helical" evidence="8">
    <location>
        <begin position="250"/>
        <end position="281"/>
    </location>
</feature>
<evidence type="ECO:0000256" key="6">
    <source>
        <dbReference type="ARBA" id="ARBA00022989"/>
    </source>
</evidence>
<keyword evidence="4" id="KW-0997">Cell inner membrane</keyword>
<proteinExistence type="predicted"/>
<dbReference type="Proteomes" id="UP000193355">
    <property type="component" value="Unassembled WGS sequence"/>
</dbReference>
<feature type="transmembrane region" description="Helical" evidence="8">
    <location>
        <begin position="117"/>
        <end position="142"/>
    </location>
</feature>
<evidence type="ECO:0000256" key="8">
    <source>
        <dbReference type="SAM" id="Phobius"/>
    </source>
</evidence>
<keyword evidence="3" id="KW-1003">Cell membrane</keyword>
<name>A0A1X7JV08_9BACT</name>
<dbReference type="PANTHER" id="PTHR32196:SF21">
    <property type="entry name" value="ABC TRANSPORTER PERMEASE PROTEIN YPHD-RELATED"/>
    <property type="match status" value="1"/>
</dbReference>
<dbReference type="GO" id="GO:0022857">
    <property type="term" value="F:transmembrane transporter activity"/>
    <property type="evidence" value="ECO:0007669"/>
    <property type="project" value="InterPro"/>
</dbReference>
<evidence type="ECO:0000256" key="7">
    <source>
        <dbReference type="ARBA" id="ARBA00023136"/>
    </source>
</evidence>
<feature type="transmembrane region" description="Helical" evidence="8">
    <location>
        <begin position="9"/>
        <end position="27"/>
    </location>
</feature>
<dbReference type="EMBL" id="FXBB01000017">
    <property type="protein sequence ID" value="SMG32282.1"/>
    <property type="molecule type" value="Genomic_DNA"/>
</dbReference>
<feature type="transmembrane region" description="Helical" evidence="8">
    <location>
        <begin position="88"/>
        <end position="110"/>
    </location>
</feature>
<comment type="subcellular location">
    <subcellularLocation>
        <location evidence="1">Cell membrane</location>
        <topology evidence="1">Multi-pass membrane protein</topology>
    </subcellularLocation>
</comment>
<evidence type="ECO:0000256" key="3">
    <source>
        <dbReference type="ARBA" id="ARBA00022475"/>
    </source>
</evidence>
<gene>
    <name evidence="9" type="ORF">SAMN06275492_11721</name>
</gene>
<keyword evidence="5 8" id="KW-0812">Transmembrane</keyword>
<dbReference type="CDD" id="cd06579">
    <property type="entry name" value="TM_PBP1_transp_AraH_like"/>
    <property type="match status" value="1"/>
</dbReference>
<keyword evidence="7 8" id="KW-0472">Membrane</keyword>
<keyword evidence="2" id="KW-0813">Transport</keyword>
<evidence type="ECO:0000256" key="4">
    <source>
        <dbReference type="ARBA" id="ARBA00022519"/>
    </source>
</evidence>